<evidence type="ECO:0000313" key="2">
    <source>
        <dbReference type="Proteomes" id="UP001208938"/>
    </source>
</evidence>
<protein>
    <submittedName>
        <fullName evidence="1">DUF2867 domain-containing protein</fullName>
    </submittedName>
</protein>
<dbReference type="Proteomes" id="UP001208938">
    <property type="component" value="Unassembled WGS sequence"/>
</dbReference>
<comment type="caution">
    <text evidence="1">The sequence shown here is derived from an EMBL/GenBank/DDBJ whole genome shotgun (WGS) entry which is preliminary data.</text>
</comment>
<sequence>MPRTLPTDPPVNLRLVAPLAQLAFLDIQSMQLPRPMTPLQAWRFLNARPIPLFALAFRIRDAISARFGVKQLGGFRGRVAETVAVGDRVEFFLVEEVTPELLVLTERDRHLDVMTSITVEGLRLSITSSVVTHNLFGRAYMLPVAPAHRLIVWYLMRRARRDAATGQGASVNET</sequence>
<dbReference type="Pfam" id="PF11066">
    <property type="entry name" value="DUF2867"/>
    <property type="match status" value="1"/>
</dbReference>
<organism evidence="1 2">
    <name type="scientific">Pararhodobacter zhoushanensis</name>
    <dbReference type="NCBI Taxonomy" id="2479545"/>
    <lineage>
        <taxon>Bacteria</taxon>
        <taxon>Pseudomonadati</taxon>
        <taxon>Pseudomonadota</taxon>
        <taxon>Alphaproteobacteria</taxon>
        <taxon>Rhodobacterales</taxon>
        <taxon>Paracoccaceae</taxon>
        <taxon>Pararhodobacter</taxon>
    </lineage>
</organism>
<gene>
    <name evidence="1" type="ORF">OKW52_01970</name>
</gene>
<dbReference type="EMBL" id="JAPDFL010000001">
    <property type="protein sequence ID" value="MCW1931064.1"/>
    <property type="molecule type" value="Genomic_DNA"/>
</dbReference>
<accession>A0ABT3GU49</accession>
<name>A0ABT3GU49_9RHOB</name>
<keyword evidence="2" id="KW-1185">Reference proteome</keyword>
<reference evidence="1 2" key="1">
    <citation type="submission" date="2022-10" db="EMBL/GenBank/DDBJ databases">
        <title>Pararhodobacter sp. nov., isolated from marine algae.</title>
        <authorList>
            <person name="Choi B.J."/>
            <person name="Kim J.M."/>
            <person name="Lee J.K."/>
            <person name="Choi D.G."/>
            <person name="Jeon C.O."/>
        </authorList>
    </citation>
    <scope>NUCLEOTIDE SEQUENCE [LARGE SCALE GENOMIC DNA]</scope>
    <source>
        <strain evidence="1 2">ZQ420</strain>
    </source>
</reference>
<evidence type="ECO:0000313" key="1">
    <source>
        <dbReference type="EMBL" id="MCW1931064.1"/>
    </source>
</evidence>
<dbReference type="RefSeq" id="WP_264504217.1">
    <property type="nucleotide sequence ID" value="NZ_JAPDFL010000001.1"/>
</dbReference>
<proteinExistence type="predicted"/>
<dbReference type="InterPro" id="IPR021295">
    <property type="entry name" value="DUF2867"/>
</dbReference>